<protein>
    <submittedName>
        <fullName evidence="1">Transposon En/Spm-like</fullName>
    </submittedName>
</protein>
<dbReference type="Pfam" id="PF02992">
    <property type="entry name" value="Transposase_21"/>
    <property type="match status" value="1"/>
</dbReference>
<accession>A0A8T1YP63</accession>
<gene>
    <name evidence="1" type="ORF">ISN44_As12g032390</name>
</gene>
<name>A0A8T1YP63_ARASU</name>
<dbReference type="AlphaFoldDB" id="A0A8T1YP63"/>
<dbReference type="PANTHER" id="PTHR10775:SF183">
    <property type="entry name" value="TRANSPOSON, EN_SPM-LIKE, TRANSPOSASE-ASSOCIATED DOMAIN PROTEIN-RELATED"/>
    <property type="match status" value="1"/>
</dbReference>
<reference evidence="1 2" key="1">
    <citation type="submission" date="2020-12" db="EMBL/GenBank/DDBJ databases">
        <title>Concerted genomic and epigenomic changes stabilize Arabidopsis allopolyploids.</title>
        <authorList>
            <person name="Chen Z."/>
        </authorList>
    </citation>
    <scope>NUCLEOTIDE SEQUENCE [LARGE SCALE GENOMIC DNA]</scope>
    <source>
        <strain evidence="1">As9502</strain>
        <tissue evidence="1">Leaf</tissue>
    </source>
</reference>
<dbReference type="PANTHER" id="PTHR10775">
    <property type="entry name" value="OS08G0208400 PROTEIN"/>
    <property type="match status" value="1"/>
</dbReference>
<dbReference type="Proteomes" id="UP000694251">
    <property type="component" value="Chromosome 12"/>
</dbReference>
<comment type="caution">
    <text evidence="1">The sequence shown here is derived from an EMBL/GenBank/DDBJ whole genome shotgun (WGS) entry which is preliminary data.</text>
</comment>
<sequence length="589" mass="68240">MHRFRAWMDKKRFASNSLLTTEYAAGLTEFMTLAGNQESCLTSGMIFCHCPLQSLVLSREYDTYDVGSSSGNVPDRVEESTFPAEAVGTVQMVHDAYRENMQSFPSEENIGEEPNIDAKRFYEMLDASKTPLYEGCREGHSLLFAATWMMNIKTDYNLSEDCVDAWADFVKEILPEDNIAPGSYNEIEKVVSGLGLPYQTIDVCIDNCMIYWQSDAHYLHCRFCGKARFQETSGRARVPFKRMWYLSLADRLKKLYQSERTAGAMRWTKSILTKEKLCIPLMQRHGNIFKQSYGMLSGWTTHERLSCPYCQDSTDAFQLKHGRKTSWFDCHRRFLPSSHPYRRNKRMFKKNRVVEDDPPPELDGHNLLEQLRDFGAEKTTYCGGSVHIPVDGYGEYHNWHKHSIFWELPYWKDLLLRHTLDVMHIEKNVFDNLINTVLNIPGKTKDNLKSRLDLPYICNRPSLHILDGVKRKLELTNSQRQAEGDDSVQSNTYTEEEINIVMLEEVPIVKGKRYGFGRLFDEGSTSKAPGHTAKLLEKIQTLMDRDVEKECQLAYLMDATSSSSNNFNKFNHRVIRQSRMRQRTRRTRA</sequence>
<evidence type="ECO:0000313" key="1">
    <source>
        <dbReference type="EMBL" id="KAG7548031.1"/>
    </source>
</evidence>
<dbReference type="OrthoDB" id="1104659at2759"/>
<proteinExistence type="predicted"/>
<evidence type="ECO:0000313" key="2">
    <source>
        <dbReference type="Proteomes" id="UP000694251"/>
    </source>
</evidence>
<dbReference type="InterPro" id="IPR004242">
    <property type="entry name" value="Transposase_21"/>
</dbReference>
<dbReference type="EMBL" id="JAEFBJ010000012">
    <property type="protein sequence ID" value="KAG7548031.1"/>
    <property type="molecule type" value="Genomic_DNA"/>
</dbReference>
<keyword evidence="2" id="KW-1185">Reference proteome</keyword>
<organism evidence="1 2">
    <name type="scientific">Arabidopsis suecica</name>
    <name type="common">Swedish thale-cress</name>
    <name type="synonym">Cardaminopsis suecica</name>
    <dbReference type="NCBI Taxonomy" id="45249"/>
    <lineage>
        <taxon>Eukaryota</taxon>
        <taxon>Viridiplantae</taxon>
        <taxon>Streptophyta</taxon>
        <taxon>Embryophyta</taxon>
        <taxon>Tracheophyta</taxon>
        <taxon>Spermatophyta</taxon>
        <taxon>Magnoliopsida</taxon>
        <taxon>eudicotyledons</taxon>
        <taxon>Gunneridae</taxon>
        <taxon>Pentapetalae</taxon>
        <taxon>rosids</taxon>
        <taxon>malvids</taxon>
        <taxon>Brassicales</taxon>
        <taxon>Brassicaceae</taxon>
        <taxon>Camelineae</taxon>
        <taxon>Arabidopsis</taxon>
    </lineage>
</organism>